<keyword evidence="5 8" id="KW-1133">Transmembrane helix</keyword>
<keyword evidence="4" id="KW-0125">Carotenoid biosynthesis</keyword>
<feature type="transmembrane region" description="Helical" evidence="8">
    <location>
        <begin position="36"/>
        <end position="61"/>
    </location>
</feature>
<dbReference type="GO" id="GO:0016117">
    <property type="term" value="P:carotenoid biosynthetic process"/>
    <property type="evidence" value="ECO:0007669"/>
    <property type="project" value="UniProtKB-KW"/>
</dbReference>
<dbReference type="InterPro" id="IPR017825">
    <property type="entry name" value="Lycopene_cyclase_dom"/>
</dbReference>
<feature type="transmembrane region" description="Helical" evidence="8">
    <location>
        <begin position="6"/>
        <end position="24"/>
    </location>
</feature>
<evidence type="ECO:0000256" key="7">
    <source>
        <dbReference type="ARBA" id="ARBA00023235"/>
    </source>
</evidence>
<dbReference type="KEGG" id="cprt:FIC82_018535"/>
<keyword evidence="10" id="KW-1185">Reference proteome</keyword>
<evidence type="ECO:0000256" key="5">
    <source>
        <dbReference type="ARBA" id="ARBA00022989"/>
    </source>
</evidence>
<dbReference type="GO" id="GO:0016872">
    <property type="term" value="F:intramolecular lyase activity"/>
    <property type="evidence" value="ECO:0007669"/>
    <property type="project" value="InterPro"/>
</dbReference>
<keyword evidence="7" id="KW-0413">Isomerase</keyword>
<name>A0A6M5UKV9_9MICO</name>
<reference evidence="10" key="1">
    <citation type="journal article" date="2022" name="Int. J. Syst. Evol. Microbiol.">
        <title>Cellulosimicrobium protaetiae sp. nov., isolated from the gut of the larva of Protaetia brevitarsis seulensis.</title>
        <authorList>
            <person name="Le Han H."/>
            <person name="Nguyen T.T.H."/>
            <person name="Li Z."/>
            <person name="Shin N.R."/>
            <person name="Kim S.G."/>
        </authorList>
    </citation>
    <scope>NUCLEOTIDE SEQUENCE [LARGE SCALE GENOMIC DNA]</scope>
    <source>
        <strain evidence="10">BI34</strain>
    </source>
</reference>
<evidence type="ECO:0000256" key="6">
    <source>
        <dbReference type="ARBA" id="ARBA00023136"/>
    </source>
</evidence>
<protein>
    <submittedName>
        <fullName evidence="9">Lycopene cyclase domain-containing protein</fullName>
    </submittedName>
</protein>
<evidence type="ECO:0000313" key="9">
    <source>
        <dbReference type="EMBL" id="QJW37871.1"/>
    </source>
</evidence>
<evidence type="ECO:0000313" key="10">
    <source>
        <dbReference type="Proteomes" id="UP000451354"/>
    </source>
</evidence>
<evidence type="ECO:0000256" key="3">
    <source>
        <dbReference type="ARBA" id="ARBA00022692"/>
    </source>
</evidence>
<dbReference type="GO" id="GO:0016020">
    <property type="term" value="C:membrane"/>
    <property type="evidence" value="ECO:0007669"/>
    <property type="project" value="UniProtKB-SubCell"/>
</dbReference>
<accession>A0A6M5UKV9</accession>
<evidence type="ECO:0000256" key="1">
    <source>
        <dbReference type="ARBA" id="ARBA00004141"/>
    </source>
</evidence>
<evidence type="ECO:0000256" key="2">
    <source>
        <dbReference type="ARBA" id="ARBA00004829"/>
    </source>
</evidence>
<evidence type="ECO:0000256" key="8">
    <source>
        <dbReference type="SAM" id="Phobius"/>
    </source>
</evidence>
<dbReference type="Proteomes" id="UP000451354">
    <property type="component" value="Chromosome"/>
</dbReference>
<dbReference type="GO" id="GO:0045436">
    <property type="term" value="F:lycopene beta cyclase activity"/>
    <property type="evidence" value="ECO:0007669"/>
    <property type="project" value="UniProtKB-ARBA"/>
</dbReference>
<dbReference type="EMBL" id="CP052757">
    <property type="protein sequence ID" value="QJW37871.1"/>
    <property type="molecule type" value="Genomic_DNA"/>
</dbReference>
<comment type="subcellular location">
    <subcellularLocation>
        <location evidence="1">Membrane</location>
        <topology evidence="1">Multi-pass membrane protein</topology>
    </subcellularLocation>
</comment>
<organism evidence="9 10">
    <name type="scientific">Cellulosimicrobium protaetiae</name>
    <dbReference type="NCBI Taxonomy" id="2587808"/>
    <lineage>
        <taxon>Bacteria</taxon>
        <taxon>Bacillati</taxon>
        <taxon>Actinomycetota</taxon>
        <taxon>Actinomycetes</taxon>
        <taxon>Micrococcales</taxon>
        <taxon>Promicromonosporaceae</taxon>
        <taxon>Cellulosimicrobium</taxon>
    </lineage>
</organism>
<dbReference type="NCBIfam" id="TIGR03462">
    <property type="entry name" value="CarR_dom_SF"/>
    <property type="match status" value="1"/>
</dbReference>
<evidence type="ECO:0000256" key="4">
    <source>
        <dbReference type="ARBA" id="ARBA00022746"/>
    </source>
</evidence>
<feature type="transmembrane region" description="Helical" evidence="8">
    <location>
        <begin position="81"/>
        <end position="98"/>
    </location>
</feature>
<comment type="pathway">
    <text evidence="2">Carotenoid biosynthesis.</text>
</comment>
<keyword evidence="3 8" id="KW-0812">Transmembrane</keyword>
<gene>
    <name evidence="9" type="ORF">FIC82_018535</name>
</gene>
<sequence length="131" mass="14185">MTGLAYLGALAVSLGGLALVDRRFRLAFWSDWRRAALTVGLGVVGFLLWDVAGLALGIFARGESPWMTGLLLAPDLPVEEAVFLTLLCYVALIVWRWFERVVRLRHDGPTTARRARSARSAGRSGTGEGGA</sequence>
<dbReference type="AlphaFoldDB" id="A0A6M5UKV9"/>
<proteinExistence type="predicted"/>
<dbReference type="RefSeq" id="WP_168732098.1">
    <property type="nucleotide sequence ID" value="NZ_CP052757.1"/>
</dbReference>
<keyword evidence="6 8" id="KW-0472">Membrane</keyword>